<dbReference type="GO" id="GO:0009306">
    <property type="term" value="P:protein secretion"/>
    <property type="evidence" value="ECO:0007669"/>
    <property type="project" value="InterPro"/>
</dbReference>
<dbReference type="InterPro" id="IPR050810">
    <property type="entry name" value="Bact_Secretion_Sys_Channel"/>
</dbReference>
<dbReference type="KEGG" id="saes:HBH39_18845"/>
<dbReference type="GO" id="GO:0016020">
    <property type="term" value="C:membrane"/>
    <property type="evidence" value="ECO:0007669"/>
    <property type="project" value="UniProtKB-SubCell"/>
</dbReference>
<feature type="domain" description="Type II/III secretion system secretin-like" evidence="5">
    <location>
        <begin position="339"/>
        <end position="474"/>
    </location>
</feature>
<evidence type="ECO:0000256" key="2">
    <source>
        <dbReference type="ARBA" id="ARBA00022729"/>
    </source>
</evidence>
<evidence type="ECO:0000256" key="4">
    <source>
        <dbReference type="RuleBase" id="RU004003"/>
    </source>
</evidence>
<evidence type="ECO:0000256" key="3">
    <source>
        <dbReference type="ARBA" id="ARBA00023136"/>
    </source>
</evidence>
<keyword evidence="3" id="KW-0472">Membrane</keyword>
<dbReference type="Gene3D" id="3.55.50.30">
    <property type="match status" value="1"/>
</dbReference>
<comment type="similarity">
    <text evidence="4">Belongs to the bacterial secretin family.</text>
</comment>
<keyword evidence="6" id="KW-0614">Plasmid</keyword>
<dbReference type="RefSeq" id="WP_167680364.1">
    <property type="nucleotide sequence ID" value="NZ_CP050315.1"/>
</dbReference>
<dbReference type="PROSITE" id="PS51257">
    <property type="entry name" value="PROKAR_LIPOPROTEIN"/>
    <property type="match status" value="1"/>
</dbReference>
<dbReference type="PANTHER" id="PTHR30332">
    <property type="entry name" value="PROBABLE GENERAL SECRETION PATHWAY PROTEIN D"/>
    <property type="match status" value="1"/>
</dbReference>
<geneLocation type="plasmid" evidence="6 7">
    <name>pPN3F2_2</name>
</geneLocation>
<evidence type="ECO:0000313" key="6">
    <source>
        <dbReference type="EMBL" id="QIR16536.1"/>
    </source>
</evidence>
<dbReference type="Pfam" id="PF00263">
    <property type="entry name" value="Secretin"/>
    <property type="match status" value="1"/>
</dbReference>
<gene>
    <name evidence="6" type="ORF">HBH39_18845</name>
</gene>
<dbReference type="PANTHER" id="PTHR30332:SF24">
    <property type="entry name" value="SECRETIN GSPD-RELATED"/>
    <property type="match status" value="1"/>
</dbReference>
<keyword evidence="7" id="KW-1185">Reference proteome</keyword>
<evidence type="ECO:0000259" key="5">
    <source>
        <dbReference type="Pfam" id="PF00263"/>
    </source>
</evidence>
<sequence>MNIINKVTMALTVSTMVLLSGCHSRGYTESVQETENLQVKVREQDNANDYQFVKHSGKWFVPKLKQSRKDMPDWCYSPQQLGVFKDAPINLILQELTKTIPVNVVYGNDVDSSKRITVALNRDVCDGLEKVSLASGYSYTINDSKITLKALEDKTVSVAFAPGVNKYFLGKEKNTGGSSSEQGAGGSSTVAVTSESLTNASGFKGVEAELDPWTNLVSVLAQMKSEKGFIGPNPVASNILLRDTPEHVNAMEKYILGLNRAVNRVLSIEFQVIEVTTTDGEENGLNVQNIIKQFDGGNKAVTFGTEFANNILTDTNSPLLDIAFTQPAEGQSESLLIKALAQHGQVSVSRGQRVITLNNQVVRLKEVVNDTYLAQSKKDSTANVGATDELIPGTVQSGLDMYALAREYDGFIQLHLSANISNLLSIGEVSSGESKIQTPSVGEREFDTMAFIPPNKSLLLTGLTTSRNETAYQGTLDDKSGFWPFTDLFGYTRGGKKSRTETIILVNASVVYKES</sequence>
<evidence type="ECO:0000313" key="7">
    <source>
        <dbReference type="Proteomes" id="UP000502608"/>
    </source>
</evidence>
<dbReference type="AlphaFoldDB" id="A0A6G9QPP7"/>
<name>A0A6G9QPP7_9GAMM</name>
<dbReference type="InterPro" id="IPR004846">
    <property type="entry name" value="T2SS/T3SS_dom"/>
</dbReference>
<dbReference type="EMBL" id="CP050315">
    <property type="protein sequence ID" value="QIR16536.1"/>
    <property type="molecule type" value="Genomic_DNA"/>
</dbReference>
<evidence type="ECO:0000256" key="1">
    <source>
        <dbReference type="ARBA" id="ARBA00004370"/>
    </source>
</evidence>
<comment type="subcellular location">
    <subcellularLocation>
        <location evidence="1">Membrane</location>
    </subcellularLocation>
</comment>
<protein>
    <recommendedName>
        <fullName evidence="5">Type II/III secretion system secretin-like domain-containing protein</fullName>
    </recommendedName>
</protein>
<dbReference type="Proteomes" id="UP000502608">
    <property type="component" value="Plasmid pPN3F2_2"/>
</dbReference>
<accession>A0A6G9QPP7</accession>
<keyword evidence="2" id="KW-0732">Signal</keyword>
<reference evidence="6 7" key="1">
    <citation type="submission" date="2020-03" db="EMBL/GenBank/DDBJ databases">
        <title>Complete genome sequence of Shewanella sp.</title>
        <authorList>
            <person name="Kim Y.-S."/>
            <person name="Kim S.-J."/>
            <person name="Jung H.-K."/>
            <person name="Kim K.-H."/>
        </authorList>
    </citation>
    <scope>NUCLEOTIDE SEQUENCE [LARGE SCALE GENOMIC DNA]</scope>
    <source>
        <strain evidence="6 7">PN3F2</strain>
        <plasmid evidence="6 7">pPN3F2_2</plasmid>
    </source>
</reference>
<proteinExistence type="inferred from homology"/>
<organism evidence="6 7">
    <name type="scientific">Shewanella aestuarii</name>
    <dbReference type="NCBI Taxonomy" id="1028752"/>
    <lineage>
        <taxon>Bacteria</taxon>
        <taxon>Pseudomonadati</taxon>
        <taxon>Pseudomonadota</taxon>
        <taxon>Gammaproteobacteria</taxon>
        <taxon>Alteromonadales</taxon>
        <taxon>Shewanellaceae</taxon>
        <taxon>Shewanella</taxon>
    </lineage>
</organism>